<evidence type="ECO:0000256" key="1">
    <source>
        <dbReference type="ARBA" id="ARBA00010876"/>
    </source>
</evidence>
<reference evidence="3 4" key="1">
    <citation type="submission" date="2015-07" db="EMBL/GenBank/DDBJ databases">
        <title>The draft genome sequence of Leadbetterella sp. JN14-9.</title>
        <authorList>
            <person name="Liu Y."/>
            <person name="Du J."/>
            <person name="Shao Z."/>
        </authorList>
    </citation>
    <scope>NUCLEOTIDE SEQUENCE [LARGE SCALE GENOMIC DNA]</scope>
    <source>
        <strain evidence="3 4">JN14-9</strain>
    </source>
</reference>
<dbReference type="OrthoDB" id="9807829at2"/>
<evidence type="ECO:0000313" key="3">
    <source>
        <dbReference type="EMBL" id="KPM50060.1"/>
    </source>
</evidence>
<dbReference type="CDD" id="cd02869">
    <property type="entry name" value="PseudoU_synth_RluA_like"/>
    <property type="match status" value="1"/>
</dbReference>
<evidence type="ECO:0000313" key="4">
    <source>
        <dbReference type="Proteomes" id="UP000050454"/>
    </source>
</evidence>
<feature type="domain" description="Pseudouridine synthase RsuA/RluA-like" evidence="2">
    <location>
        <begin position="26"/>
        <end position="171"/>
    </location>
</feature>
<comment type="similarity">
    <text evidence="1">Belongs to the pseudouridine synthase RluA family.</text>
</comment>
<name>A0A0N8HAF9_9BACT</name>
<dbReference type="Pfam" id="PF00849">
    <property type="entry name" value="PseudoU_synth_2"/>
    <property type="match status" value="1"/>
</dbReference>
<dbReference type="GO" id="GO:0000455">
    <property type="term" value="P:enzyme-directed rRNA pseudouridine synthesis"/>
    <property type="evidence" value="ECO:0007669"/>
    <property type="project" value="TreeGrafter"/>
</dbReference>
<dbReference type="GO" id="GO:0009982">
    <property type="term" value="F:pseudouridine synthase activity"/>
    <property type="evidence" value="ECO:0007669"/>
    <property type="project" value="InterPro"/>
</dbReference>
<comment type="caution">
    <text evidence="3">The sequence shown here is derived from an EMBL/GenBank/DDBJ whole genome shotgun (WGS) entry which is preliminary data.</text>
</comment>
<dbReference type="PANTHER" id="PTHR21600">
    <property type="entry name" value="MITOCHONDRIAL RNA PSEUDOURIDINE SYNTHASE"/>
    <property type="match status" value="1"/>
</dbReference>
<evidence type="ECO:0000259" key="2">
    <source>
        <dbReference type="Pfam" id="PF00849"/>
    </source>
</evidence>
<dbReference type="AlphaFoldDB" id="A0A0N8HAF9"/>
<dbReference type="GO" id="GO:0140098">
    <property type="term" value="F:catalytic activity, acting on RNA"/>
    <property type="evidence" value="ECO:0007669"/>
    <property type="project" value="UniProtKB-ARBA"/>
</dbReference>
<dbReference type="Proteomes" id="UP000050454">
    <property type="component" value="Unassembled WGS sequence"/>
</dbReference>
<dbReference type="Gene3D" id="3.30.2350.10">
    <property type="entry name" value="Pseudouridine synthase"/>
    <property type="match status" value="1"/>
</dbReference>
<proteinExistence type="inferred from homology"/>
<dbReference type="SUPFAM" id="SSF55120">
    <property type="entry name" value="Pseudouridine synthase"/>
    <property type="match status" value="1"/>
</dbReference>
<sequence>MTELSNYKKPPKTLTFRELIIHEDDNYVIISKPPFVSSLPERTKDKAISIQQMAKEEYDDIQLCHRLDKETSGALVLAKNSEAYRNMAIQFEDRQVKKEYHAVVNGVHDLDSISVFLPISVLKDGTAVRIDKTAGKLAETIFFTEKSFQKHTLVRCYPITGRMHQIRVHLQCLNAPIVCDPTYGGDFIYLSQIKRKFNLKMDTEELPLIKRVALHAHKIAFRDLTGSVVEFTAPYPKDFEALVKQLNKHSS</sequence>
<dbReference type="STRING" id="1605367.AFM12_05820"/>
<gene>
    <name evidence="3" type="ORF">AFM12_05820</name>
</gene>
<dbReference type="PROSITE" id="PS01129">
    <property type="entry name" value="PSI_RLU"/>
    <property type="match status" value="1"/>
</dbReference>
<dbReference type="InterPro" id="IPR020103">
    <property type="entry name" value="PsdUridine_synth_cat_dom_sf"/>
</dbReference>
<dbReference type="InterPro" id="IPR050188">
    <property type="entry name" value="RluA_PseudoU_synthase"/>
</dbReference>
<protein>
    <submittedName>
        <fullName evidence="3">Pseudouridylate synthase</fullName>
    </submittedName>
</protein>
<keyword evidence="4" id="KW-1185">Reference proteome</keyword>
<dbReference type="GO" id="GO:0003723">
    <property type="term" value="F:RNA binding"/>
    <property type="evidence" value="ECO:0007669"/>
    <property type="project" value="InterPro"/>
</dbReference>
<dbReference type="PANTHER" id="PTHR21600:SF87">
    <property type="entry name" value="RNA PSEUDOURIDYLATE SYNTHASE DOMAIN-CONTAINING PROTEIN 1"/>
    <property type="match status" value="1"/>
</dbReference>
<accession>A0A0N8HAF9</accession>
<dbReference type="InterPro" id="IPR006145">
    <property type="entry name" value="PsdUridine_synth_RsuA/RluA"/>
</dbReference>
<dbReference type="EMBL" id="LGTQ01000005">
    <property type="protein sequence ID" value="KPM50060.1"/>
    <property type="molecule type" value="Genomic_DNA"/>
</dbReference>
<dbReference type="RefSeq" id="WP_055144935.1">
    <property type="nucleotide sequence ID" value="NZ_JXSZ01000005.1"/>
</dbReference>
<dbReference type="InterPro" id="IPR006224">
    <property type="entry name" value="PsdUridine_synth_RluA-like_CS"/>
</dbReference>
<organism evidence="3 4">
    <name type="scientific">Jiulongibacter sediminis</name>
    <dbReference type="NCBI Taxonomy" id="1605367"/>
    <lineage>
        <taxon>Bacteria</taxon>
        <taxon>Pseudomonadati</taxon>
        <taxon>Bacteroidota</taxon>
        <taxon>Cytophagia</taxon>
        <taxon>Cytophagales</taxon>
        <taxon>Leadbetterellaceae</taxon>
        <taxon>Jiulongibacter</taxon>
    </lineage>
</organism>